<evidence type="ECO:0000256" key="4">
    <source>
        <dbReference type="ARBA" id="ARBA00022618"/>
    </source>
</evidence>
<dbReference type="RefSeq" id="WP_045930950.1">
    <property type="nucleotide sequence ID" value="NZ_CP013119.1"/>
</dbReference>
<dbReference type="GeneID" id="29368602"/>
<comment type="caution">
    <text evidence="19">The sequence shown here is derived from an EMBL/GenBank/DDBJ whole genome shotgun (WGS) entry which is preliminary data.</text>
</comment>
<dbReference type="InterPro" id="IPR037532">
    <property type="entry name" value="FtsI_transpept"/>
</dbReference>
<dbReference type="InterPro" id="IPR005311">
    <property type="entry name" value="PBP_dimer"/>
</dbReference>
<dbReference type="Proteomes" id="UP000245216">
    <property type="component" value="Unassembled WGS sequence"/>
</dbReference>
<keyword evidence="7 16" id="KW-0812">Transmembrane</keyword>
<comment type="pathway">
    <text evidence="16">Cell wall biogenesis; peptidoglycan biosynthesis.</text>
</comment>
<dbReference type="PANTHER" id="PTHR30627:SF1">
    <property type="entry name" value="PEPTIDOGLYCAN D,D-TRANSPEPTIDASE FTSI"/>
    <property type="match status" value="1"/>
</dbReference>
<dbReference type="HAMAP" id="MF_02080">
    <property type="entry name" value="FtsI_transpept"/>
    <property type="match status" value="1"/>
</dbReference>
<evidence type="ECO:0000256" key="5">
    <source>
        <dbReference type="ARBA" id="ARBA00022645"/>
    </source>
</evidence>
<dbReference type="InterPro" id="IPR012338">
    <property type="entry name" value="Beta-lactam/transpept-like"/>
</dbReference>
<evidence type="ECO:0000256" key="13">
    <source>
        <dbReference type="ARBA" id="ARBA00023210"/>
    </source>
</evidence>
<evidence type="ECO:0000259" key="17">
    <source>
        <dbReference type="Pfam" id="PF00905"/>
    </source>
</evidence>
<reference evidence="19 20" key="1">
    <citation type="submission" date="2018-05" db="EMBL/GenBank/DDBJ databases">
        <title>Genome Sequence of an Efficient Indole-Degrading Bacterium, Alcaligenes sp.YBY.</title>
        <authorList>
            <person name="Yang B."/>
        </authorList>
    </citation>
    <scope>NUCLEOTIDE SEQUENCE [LARGE SCALE GENOMIC DNA]</scope>
    <source>
        <strain evidence="19 20">YBY</strain>
    </source>
</reference>
<dbReference type="InterPro" id="IPR036138">
    <property type="entry name" value="PBP_dimer_sf"/>
</dbReference>
<proteinExistence type="inferred from homology"/>
<keyword evidence="13 16" id="KW-0717">Septation</keyword>
<keyword evidence="4 16" id="KW-0132">Cell division</keyword>
<reference evidence="19 20" key="2">
    <citation type="submission" date="2018-05" db="EMBL/GenBank/DDBJ databases">
        <authorList>
            <person name="Lanie J.A."/>
            <person name="Ng W.-L."/>
            <person name="Kazmierczak K.M."/>
            <person name="Andrzejewski T.M."/>
            <person name="Davidsen T.M."/>
            <person name="Wayne K.J."/>
            <person name="Tettelin H."/>
            <person name="Glass J.I."/>
            <person name="Rusch D."/>
            <person name="Podicherti R."/>
            <person name="Tsui H.-C.T."/>
            <person name="Winkler M.E."/>
        </authorList>
    </citation>
    <scope>NUCLEOTIDE SEQUENCE [LARGE SCALE GENOMIC DNA]</scope>
    <source>
        <strain evidence="19 20">YBY</strain>
    </source>
</reference>
<evidence type="ECO:0000313" key="20">
    <source>
        <dbReference type="Proteomes" id="UP000245216"/>
    </source>
</evidence>
<evidence type="ECO:0000256" key="16">
    <source>
        <dbReference type="HAMAP-Rule" id="MF_02080"/>
    </source>
</evidence>
<keyword evidence="5 16" id="KW-0121">Carboxypeptidase</keyword>
<dbReference type="Gene3D" id="3.40.710.10">
    <property type="entry name" value="DD-peptidase/beta-lactamase superfamily"/>
    <property type="match status" value="1"/>
</dbReference>
<evidence type="ECO:0000256" key="7">
    <source>
        <dbReference type="ARBA" id="ARBA00022692"/>
    </source>
</evidence>
<evidence type="ECO:0000256" key="15">
    <source>
        <dbReference type="ARBA" id="ARBA00023316"/>
    </source>
</evidence>
<dbReference type="STRING" id="511.UZ73_06725"/>
<gene>
    <name evidence="16" type="primary">ftsI</name>
    <name evidence="19" type="ORF">DF183_07810</name>
</gene>
<dbReference type="Gene3D" id="1.10.150.770">
    <property type="match status" value="1"/>
</dbReference>
<comment type="function">
    <text evidence="16">Catalyzes cross-linking of the peptidoglycan cell wall at the division septum.</text>
</comment>
<evidence type="ECO:0000256" key="2">
    <source>
        <dbReference type="ARBA" id="ARBA00022475"/>
    </source>
</evidence>
<sequence>MRRFGYHDNPVLSVQIPFWRSRLVLVLLFLGFGALIVKALYLQGLSTEFLQQQGERRYERTQVLPPMRGKVFDRSGSVVLASSVPVKAIWAIPDDARNAKPEQIAQLAKLLGMGQSDIDRRLSVEDRNFVYIKRQVDVDVAAQIAELKIPGIHQQEEMRRFYPEGDVMAHIVGFTNIEDQGIEGIELAFNSALSGTPGSRRVIRDRLGRVVEDVRAIIPPTHGQDLHLSIDAGLQFDAYTALKKGMEDVKANAAAAVVMDVKTGEILALVNLPTYNPNDRDDRKGPALRNRALTDTFEPGSIMKPFTVALALDINRITTATQFNTGNGQYRYQGSVISDVSRNNGMLDAAGILRRSSNIGMTMISERLTSQEMWNKFTELGFGRSPQADFPGIASGRLRPWERWRPIERATMSYGYGLSVSLLQIAHAYTAFARNGDMVSMTLLKRDGKPASVQVYTPKVAAEVRAMLEAAAGPAGARLAQVQGYRVAGKSGTARKIVDGRYSKSLYRGSFVGFAPVSDPRIVVAVTIDEPHSSNYYGGRIAAPVFSEIVARSLRRLGVQPDAPIDSLVAVGPGAENVR</sequence>
<keyword evidence="14 16" id="KW-0131">Cell cycle</keyword>
<evidence type="ECO:0000256" key="3">
    <source>
        <dbReference type="ARBA" id="ARBA00022519"/>
    </source>
</evidence>
<keyword evidence="15 16" id="KW-0961">Cell wall biogenesis/degradation</keyword>
<keyword evidence="12 16" id="KW-0472">Membrane</keyword>
<evidence type="ECO:0000259" key="18">
    <source>
        <dbReference type="Pfam" id="PF03717"/>
    </source>
</evidence>
<evidence type="ECO:0000256" key="14">
    <source>
        <dbReference type="ARBA" id="ARBA00023306"/>
    </source>
</evidence>
<dbReference type="KEGG" id="afa:UZ73_06725"/>
<dbReference type="GO" id="GO:0006508">
    <property type="term" value="P:proteolysis"/>
    <property type="evidence" value="ECO:0007669"/>
    <property type="project" value="UniProtKB-KW"/>
</dbReference>
<evidence type="ECO:0000256" key="11">
    <source>
        <dbReference type="ARBA" id="ARBA00022989"/>
    </source>
</evidence>
<evidence type="ECO:0000256" key="9">
    <source>
        <dbReference type="ARBA" id="ARBA00022960"/>
    </source>
</evidence>
<dbReference type="Pfam" id="PF00905">
    <property type="entry name" value="Transpeptidase"/>
    <property type="match status" value="1"/>
</dbReference>
<evidence type="ECO:0000313" key="19">
    <source>
        <dbReference type="EMBL" id="PWE14612.1"/>
    </source>
</evidence>
<dbReference type="GO" id="GO:0005886">
    <property type="term" value="C:plasma membrane"/>
    <property type="evidence" value="ECO:0007669"/>
    <property type="project" value="UniProtKB-SubCell"/>
</dbReference>
<protein>
    <recommendedName>
        <fullName evidence="16">Peptidoglycan D,D-transpeptidase FtsI</fullName>
        <ecNumber evidence="16">3.4.16.4</ecNumber>
    </recommendedName>
    <alternativeName>
        <fullName evidence="16">Penicillin-binding protein 3</fullName>
        <shortName evidence="16">PBP-3</shortName>
    </alternativeName>
</protein>
<keyword evidence="11 16" id="KW-1133">Transmembrane helix</keyword>
<comment type="subcellular location">
    <subcellularLocation>
        <location evidence="16">Cell inner membrane</location>
        <topology evidence="16">Single-pass membrane protein</topology>
    </subcellularLocation>
    <subcellularLocation>
        <location evidence="1">Membrane</location>
    </subcellularLocation>
</comment>
<dbReference type="InterPro" id="IPR050515">
    <property type="entry name" value="Beta-lactam/transpept"/>
</dbReference>
<dbReference type="GO" id="GO:0008955">
    <property type="term" value="F:peptidoglycan glycosyltransferase activity"/>
    <property type="evidence" value="ECO:0007669"/>
    <property type="project" value="InterPro"/>
</dbReference>
<accession>A0A2U2BKU8</accession>
<feature type="transmembrane region" description="Helical" evidence="16">
    <location>
        <begin position="21"/>
        <end position="42"/>
    </location>
</feature>
<comment type="catalytic activity">
    <reaction evidence="16">
        <text>Preferential cleavage: (Ac)2-L-Lys-D-Ala-|-D-Ala. Also transpeptidation of peptidyl-alanyl moieties that are N-acyl substituents of D-alanine.</text>
        <dbReference type="EC" id="3.4.16.4"/>
    </reaction>
</comment>
<keyword evidence="9 16" id="KW-0133">Cell shape</keyword>
<dbReference type="EC" id="3.4.16.4" evidence="16"/>
<dbReference type="GO" id="GO:0043093">
    <property type="term" value="P:FtsZ-dependent cytokinesis"/>
    <property type="evidence" value="ECO:0007669"/>
    <property type="project" value="UniProtKB-UniRule"/>
</dbReference>
<evidence type="ECO:0000256" key="6">
    <source>
        <dbReference type="ARBA" id="ARBA00022670"/>
    </source>
</evidence>
<dbReference type="InterPro" id="IPR001460">
    <property type="entry name" value="PCN-bd_Tpept"/>
</dbReference>
<evidence type="ECO:0000256" key="12">
    <source>
        <dbReference type="ARBA" id="ARBA00023136"/>
    </source>
</evidence>
<dbReference type="GO" id="GO:0071555">
    <property type="term" value="P:cell wall organization"/>
    <property type="evidence" value="ECO:0007669"/>
    <property type="project" value="UniProtKB-KW"/>
</dbReference>
<dbReference type="GO" id="GO:0008658">
    <property type="term" value="F:penicillin binding"/>
    <property type="evidence" value="ECO:0007669"/>
    <property type="project" value="InterPro"/>
</dbReference>
<dbReference type="GO" id="GO:0009252">
    <property type="term" value="P:peptidoglycan biosynthetic process"/>
    <property type="evidence" value="ECO:0007669"/>
    <property type="project" value="UniProtKB-UniRule"/>
</dbReference>
<dbReference type="GO" id="GO:0000917">
    <property type="term" value="P:division septum assembly"/>
    <property type="evidence" value="ECO:0007669"/>
    <property type="project" value="UniProtKB-KW"/>
</dbReference>
<evidence type="ECO:0000256" key="8">
    <source>
        <dbReference type="ARBA" id="ARBA00022801"/>
    </source>
</evidence>
<feature type="domain" description="Penicillin-binding protein dimerisation" evidence="18">
    <location>
        <begin position="64"/>
        <end position="213"/>
    </location>
</feature>
<dbReference type="PANTHER" id="PTHR30627">
    <property type="entry name" value="PEPTIDOGLYCAN D,D-TRANSPEPTIDASE"/>
    <property type="match status" value="1"/>
</dbReference>
<dbReference type="GO" id="GO:0009002">
    <property type="term" value="F:serine-type D-Ala-D-Ala carboxypeptidase activity"/>
    <property type="evidence" value="ECO:0007669"/>
    <property type="project" value="UniProtKB-UniRule"/>
</dbReference>
<keyword evidence="3 16" id="KW-0997">Cell inner membrane</keyword>
<dbReference type="UniPathway" id="UPA00219"/>
<evidence type="ECO:0000256" key="1">
    <source>
        <dbReference type="ARBA" id="ARBA00004370"/>
    </source>
</evidence>
<comment type="similarity">
    <text evidence="16">Belongs to the transpeptidase family. FtsI subfamily.</text>
</comment>
<keyword evidence="10 16" id="KW-0573">Peptidoglycan synthesis</keyword>
<dbReference type="Gene3D" id="3.90.1310.10">
    <property type="entry name" value="Penicillin-binding protein 2a (Domain 2)"/>
    <property type="match status" value="1"/>
</dbReference>
<keyword evidence="2 16" id="KW-1003">Cell membrane</keyword>
<dbReference type="Gene3D" id="3.30.450.330">
    <property type="match status" value="1"/>
</dbReference>
<feature type="domain" description="Penicillin-binding protein transpeptidase" evidence="17">
    <location>
        <begin position="255"/>
        <end position="550"/>
    </location>
</feature>
<keyword evidence="8 16" id="KW-0378">Hydrolase</keyword>
<evidence type="ECO:0000256" key="10">
    <source>
        <dbReference type="ARBA" id="ARBA00022984"/>
    </source>
</evidence>
<dbReference type="AlphaFoldDB" id="A0A2U2BKU8"/>
<dbReference type="SUPFAM" id="SSF56601">
    <property type="entry name" value="beta-lactamase/transpeptidase-like"/>
    <property type="match status" value="1"/>
</dbReference>
<dbReference type="EMBL" id="QEXO01000002">
    <property type="protein sequence ID" value="PWE14612.1"/>
    <property type="molecule type" value="Genomic_DNA"/>
</dbReference>
<dbReference type="GO" id="GO:0008360">
    <property type="term" value="P:regulation of cell shape"/>
    <property type="evidence" value="ECO:0007669"/>
    <property type="project" value="UniProtKB-KW"/>
</dbReference>
<name>A0A2U2BKU8_ALCFA</name>
<feature type="active site" description="Acyl-ester intermediate" evidence="16">
    <location>
        <position position="301"/>
    </location>
</feature>
<organism evidence="19 20">
    <name type="scientific">Alcaligenes faecalis</name>
    <dbReference type="NCBI Taxonomy" id="511"/>
    <lineage>
        <taxon>Bacteria</taxon>
        <taxon>Pseudomonadati</taxon>
        <taxon>Pseudomonadota</taxon>
        <taxon>Betaproteobacteria</taxon>
        <taxon>Burkholderiales</taxon>
        <taxon>Alcaligenaceae</taxon>
        <taxon>Alcaligenes</taxon>
    </lineage>
</organism>
<keyword evidence="6 16" id="KW-0645">Protease</keyword>
<dbReference type="SUPFAM" id="SSF56519">
    <property type="entry name" value="Penicillin binding protein dimerisation domain"/>
    <property type="match status" value="1"/>
</dbReference>
<dbReference type="Pfam" id="PF03717">
    <property type="entry name" value="PBP_dimer"/>
    <property type="match status" value="1"/>
</dbReference>